<reference evidence="2 3" key="1">
    <citation type="submission" date="2018-08" db="EMBL/GenBank/DDBJ databases">
        <title>Genome sequence of Methylocystis hirsuta CSC1, a methanotroph able to accumulate PHAs.</title>
        <authorList>
            <person name="Bordel S."/>
            <person name="Rodriguez E."/>
            <person name="Gancedo J."/>
            <person name="Munoz R."/>
        </authorList>
    </citation>
    <scope>NUCLEOTIDE SEQUENCE [LARGE SCALE GENOMIC DNA]</scope>
    <source>
        <strain evidence="2 3">CSC1</strain>
    </source>
</reference>
<dbReference type="InterPro" id="IPR004175">
    <property type="entry name" value="RNA_CPDase"/>
</dbReference>
<keyword evidence="3" id="KW-1185">Reference proteome</keyword>
<dbReference type="PANTHER" id="PTHR35561">
    <property type="entry name" value="RNA 2',3'-CYCLIC PHOSPHODIESTERASE"/>
    <property type="match status" value="1"/>
</dbReference>
<proteinExistence type="predicted"/>
<dbReference type="GO" id="GO:0008664">
    <property type="term" value="F:RNA 2',3'-cyclic 3'-phosphodiesterase activity"/>
    <property type="evidence" value="ECO:0007669"/>
    <property type="project" value="InterPro"/>
</dbReference>
<protein>
    <submittedName>
        <fullName evidence="2">RNA 2',3'-cyclic phosphodiesterase</fullName>
    </submittedName>
</protein>
<comment type="caution">
    <text evidence="2">The sequence shown here is derived from an EMBL/GenBank/DDBJ whole genome shotgun (WGS) entry which is preliminary data.</text>
</comment>
<keyword evidence="1" id="KW-0378">Hydrolase</keyword>
<dbReference type="EMBL" id="QWDD01000003">
    <property type="protein sequence ID" value="RNJ48106.1"/>
    <property type="molecule type" value="Genomic_DNA"/>
</dbReference>
<sequence>MLARGYFAPNHNGLAASRKVGRVGALIVPVTDKLLNEIEAAATIKSGARQARVFVGVKVAPEIAHELARFARCLERFSVRLVPTNDVHLTLVPPWNEASIPTAVVKLRAVTDRFGAFTLIFQRLAYGPQPRRPRLLWAECAATDDVTLLHAALLQGFGQHDDRPFRPHVTLARIRGNGSALARRQPIDQELSITQQVGSIELFQSPPPGGAGYKILVSLRLGDGAQTADA</sequence>
<dbReference type="OrthoDB" id="9793819at2"/>
<dbReference type="SUPFAM" id="SSF55144">
    <property type="entry name" value="LigT-like"/>
    <property type="match status" value="1"/>
</dbReference>
<evidence type="ECO:0000313" key="2">
    <source>
        <dbReference type="EMBL" id="RNJ48106.1"/>
    </source>
</evidence>
<dbReference type="PANTHER" id="PTHR35561:SF1">
    <property type="entry name" value="RNA 2',3'-CYCLIC PHOSPHODIESTERASE"/>
    <property type="match status" value="1"/>
</dbReference>
<accession>A0A3M9XK33</accession>
<dbReference type="Pfam" id="PF13563">
    <property type="entry name" value="2_5_RNA_ligase2"/>
    <property type="match status" value="1"/>
</dbReference>
<organism evidence="2 3">
    <name type="scientific">Methylocystis hirsuta</name>
    <dbReference type="NCBI Taxonomy" id="369798"/>
    <lineage>
        <taxon>Bacteria</taxon>
        <taxon>Pseudomonadati</taxon>
        <taxon>Pseudomonadota</taxon>
        <taxon>Alphaproteobacteria</taxon>
        <taxon>Hyphomicrobiales</taxon>
        <taxon>Methylocystaceae</taxon>
        <taxon>Methylocystis</taxon>
    </lineage>
</organism>
<dbReference type="Proteomes" id="UP000268623">
    <property type="component" value="Unassembled WGS sequence"/>
</dbReference>
<dbReference type="InterPro" id="IPR009097">
    <property type="entry name" value="Cyclic_Pdiesterase"/>
</dbReference>
<gene>
    <name evidence="2" type="primary">thpR</name>
    <name evidence="2" type="ORF">D1O30_19965</name>
</gene>
<dbReference type="NCBIfam" id="TIGR02258">
    <property type="entry name" value="2_5_ligase"/>
    <property type="match status" value="1"/>
</dbReference>
<dbReference type="RefSeq" id="WP_123177852.1">
    <property type="nucleotide sequence ID" value="NZ_QWDD01000003.1"/>
</dbReference>
<evidence type="ECO:0000313" key="3">
    <source>
        <dbReference type="Proteomes" id="UP000268623"/>
    </source>
</evidence>
<evidence type="ECO:0000256" key="1">
    <source>
        <dbReference type="ARBA" id="ARBA00022801"/>
    </source>
</evidence>
<dbReference type="GO" id="GO:0004113">
    <property type="term" value="F:2',3'-cyclic-nucleotide 3'-phosphodiesterase activity"/>
    <property type="evidence" value="ECO:0007669"/>
    <property type="project" value="InterPro"/>
</dbReference>
<name>A0A3M9XK33_9HYPH</name>
<dbReference type="Gene3D" id="3.90.1140.10">
    <property type="entry name" value="Cyclic phosphodiesterase"/>
    <property type="match status" value="1"/>
</dbReference>
<dbReference type="AlphaFoldDB" id="A0A3M9XK33"/>